<evidence type="ECO:0000313" key="1">
    <source>
        <dbReference type="EMBL" id="PWD74153.1"/>
    </source>
</evidence>
<gene>
    <name evidence="1" type="ORF">DF213_08655</name>
</gene>
<proteinExistence type="predicted"/>
<name>A0AAX1C7R8_9GAMM</name>
<comment type="caution">
    <text evidence="1">The sequence shown here is derived from an EMBL/GenBank/DDBJ whole genome shotgun (WGS) entry which is preliminary data.</text>
</comment>
<organism evidence="1 2">
    <name type="scientific">Dickeya dianthicola</name>
    <dbReference type="NCBI Taxonomy" id="204039"/>
    <lineage>
        <taxon>Bacteria</taxon>
        <taxon>Pseudomonadati</taxon>
        <taxon>Pseudomonadota</taxon>
        <taxon>Gammaproteobacteria</taxon>
        <taxon>Enterobacterales</taxon>
        <taxon>Pectobacteriaceae</taxon>
        <taxon>Dickeya</taxon>
    </lineage>
</organism>
<protein>
    <submittedName>
        <fullName evidence="1">Uncharacterized protein</fullName>
    </submittedName>
</protein>
<evidence type="ECO:0000313" key="2">
    <source>
        <dbReference type="Proteomes" id="UP000245055"/>
    </source>
</evidence>
<reference evidence="1 2" key="1">
    <citation type="submission" date="2018-05" db="EMBL/GenBank/DDBJ databases">
        <title>Genomic diversity of pathogens causing Blackleg of Potato in Pakistan.</title>
        <authorList>
            <person name="Sarfraz S."/>
            <person name="Riaz K."/>
            <person name="Oulghazi S."/>
            <person name="Cigna J."/>
            <person name="Sahi S.T."/>
            <person name="Khan S.H."/>
            <person name="Hameed A."/>
            <person name="Faure D."/>
        </authorList>
    </citation>
    <scope>NUCLEOTIDE SEQUENCE [LARGE SCALE GENOMIC DNA]</scope>
    <source>
        <strain evidence="1 2">SS70</strain>
    </source>
</reference>
<dbReference type="AlphaFoldDB" id="A0AAX1C7R8"/>
<dbReference type="EMBL" id="QESZ01000011">
    <property type="protein sequence ID" value="PWD74153.1"/>
    <property type="molecule type" value="Genomic_DNA"/>
</dbReference>
<accession>A0AAX1C7R8</accession>
<sequence length="78" mass="8886">MEIMLCAMKIFITGEQKTAFEHLHSTSRDKHIDDRINAVLLISEDCSAVMIEQALRLLKTTLLWTVRTITAPNKGRLC</sequence>
<dbReference type="Proteomes" id="UP000245055">
    <property type="component" value="Unassembled WGS sequence"/>
</dbReference>